<feature type="region of interest" description="Disordered" evidence="1">
    <location>
        <begin position="149"/>
        <end position="170"/>
    </location>
</feature>
<feature type="region of interest" description="Disordered" evidence="1">
    <location>
        <begin position="1"/>
        <end position="33"/>
    </location>
</feature>
<feature type="region of interest" description="Disordered" evidence="1">
    <location>
        <begin position="900"/>
        <end position="934"/>
    </location>
</feature>
<protein>
    <submittedName>
        <fullName evidence="2">Uncharacterized protein</fullName>
    </submittedName>
</protein>
<feature type="region of interest" description="Disordered" evidence="1">
    <location>
        <begin position="750"/>
        <end position="841"/>
    </location>
</feature>
<gene>
    <name evidence="2" type="ORF">F5878DRAFT_667073</name>
</gene>
<evidence type="ECO:0000256" key="1">
    <source>
        <dbReference type="SAM" id="MobiDB-lite"/>
    </source>
</evidence>
<feature type="compositionally biased region" description="Acidic residues" evidence="1">
    <location>
        <begin position="112"/>
        <end position="122"/>
    </location>
</feature>
<feature type="region of interest" description="Disordered" evidence="1">
    <location>
        <begin position="266"/>
        <end position="299"/>
    </location>
</feature>
<accession>A0AA38U3X3</accession>
<feature type="region of interest" description="Disordered" evidence="1">
    <location>
        <begin position="376"/>
        <end position="395"/>
    </location>
</feature>
<organism evidence="2 3">
    <name type="scientific">Lentinula raphanica</name>
    <dbReference type="NCBI Taxonomy" id="153919"/>
    <lineage>
        <taxon>Eukaryota</taxon>
        <taxon>Fungi</taxon>
        <taxon>Dikarya</taxon>
        <taxon>Basidiomycota</taxon>
        <taxon>Agaricomycotina</taxon>
        <taxon>Agaricomycetes</taxon>
        <taxon>Agaricomycetidae</taxon>
        <taxon>Agaricales</taxon>
        <taxon>Marasmiineae</taxon>
        <taxon>Omphalotaceae</taxon>
        <taxon>Lentinula</taxon>
    </lineage>
</organism>
<dbReference type="AlphaFoldDB" id="A0AA38U3X3"/>
<evidence type="ECO:0000313" key="2">
    <source>
        <dbReference type="EMBL" id="KAJ3831897.1"/>
    </source>
</evidence>
<dbReference type="Proteomes" id="UP001163846">
    <property type="component" value="Unassembled WGS sequence"/>
</dbReference>
<sequence>MNHWEATAPPRTSAGQKRSDLHGSNHPSDPPVERVYSRTKRFRTHGTAANPGQSHPARIGVNHGYVNHGYVNQPWNFVPDFYVSSNAHLSSAPLPMTGERALEEDHNQNMGGEDEGRDDEMTSDCHSNENLEDSHMFNVKADHFEPEWSNPRQLGVSDDQDGSLPTSSVDWNPYMVNMGIEDLEYEGDIQNKPDWNAAPPQNVMNFPYEGVSDVQTRYSNDFNNYSEQENIVVDLYQATYPPMHGIAHVSEHSGFELESSFNDNLKNGTGSGRVTPSPVLDVAHAPPESDQATPRRGPLPVIPEVDATLEGSTANSYYTNKHSGISNDFSFVPSGIELPRVSHATVHQDRYPDHISSPAHDSHNIIPFDSSQDHLPRLADDFHGPPGSSSGNEETSIYDDEVDYALHPKGSSSANQQTFTFEDEVGYPLHPNGSHIPHSYSGDQTSHRFLTFCDTYGTASLHDREGQVNDRYEEDQQVTGEEFVEEVSNGDRSVRGNDTNLVGQKSKALHSSDESQEVIELPQAKRLKSSELLLHLTIRVLTQFTAVKHRQLPSHRRHLRRPKTARSSHRDLSRTWNFVPELVPDAFSSAQPSVGWPWVHPFENDQAMHYGENDQAMHYDENDQYADQFMHYDENQQDMHYESPMRQRSRHEGFSNVYEGHQRDGDAIDHGLFHDSVDPSYLPQRYGYDGDKKEFKEGIPQMPTQPLKTSTPYPRSVIIEEVEDEESHLYYTKNNLGPHGHILRPITPVISTNSHSHSAPIPPSPPGEQHRYPDHQPAPSGCSGVQSTWNWDDDQCADPRTVNGSRYIEIDGTAIEDDSTKLNPPNPRDTSPLTEIPPTPGPTSSFANLQEELISLVETGVKTKAMKNHFLAQMNDADKAKLESLLDRCYRYLGVLNRPELSGSTSESSKEEHDNFASSESCGPKLYKAPKRKSEGRNDLAAQVRYETGVLLGSVDENGDTKDLITPSTKEISIFLRDGTGGPTLDNFRLQLQGKGKATKWNKAAAVIFSRHFLSKEAYKHYSQKKDKELIKKAFLTHIAQLQRDFNRQGRLRTIEERDEERLMRRINRRTGELQRLVSAFKKLYIHYKGPLGELARYFELITAECLSGDESGPESSDQTFYKTTVPWRSQELADFLNLLRAYHLSTRHIRQGRYDRGRFPHVRLPSKRPDTVIDTTRAPRKLPINWYDPEFLRDQDKEQLEALAPTEAVSLQLPDAARRTAKRFITVKRRGDIPLPIDHPTLD</sequence>
<keyword evidence="3" id="KW-1185">Reference proteome</keyword>
<proteinExistence type="predicted"/>
<evidence type="ECO:0000313" key="3">
    <source>
        <dbReference type="Proteomes" id="UP001163846"/>
    </source>
</evidence>
<reference evidence="2" key="1">
    <citation type="submission" date="2022-08" db="EMBL/GenBank/DDBJ databases">
        <authorList>
            <consortium name="DOE Joint Genome Institute"/>
            <person name="Min B."/>
            <person name="Riley R."/>
            <person name="Sierra-Patev S."/>
            <person name="Naranjo-Ortiz M."/>
            <person name="Looney B."/>
            <person name="Konkel Z."/>
            <person name="Slot J.C."/>
            <person name="Sakamoto Y."/>
            <person name="Steenwyk J.L."/>
            <person name="Rokas A."/>
            <person name="Carro J."/>
            <person name="Camarero S."/>
            <person name="Ferreira P."/>
            <person name="Molpeceres G."/>
            <person name="Ruiz-Duenas F.J."/>
            <person name="Serrano A."/>
            <person name="Henrissat B."/>
            <person name="Drula E."/>
            <person name="Hughes K.W."/>
            <person name="Mata J.L."/>
            <person name="Ishikawa N.K."/>
            <person name="Vargas-Isla R."/>
            <person name="Ushijima S."/>
            <person name="Smith C.A."/>
            <person name="Ahrendt S."/>
            <person name="Andreopoulos W."/>
            <person name="He G."/>
            <person name="Labutti K."/>
            <person name="Lipzen A."/>
            <person name="Ng V."/>
            <person name="Sandor L."/>
            <person name="Barry K."/>
            <person name="Martinez A.T."/>
            <person name="Xiao Y."/>
            <person name="Gibbons J.G."/>
            <person name="Terashima K."/>
            <person name="Hibbett D.S."/>
            <person name="Grigoriev I.V."/>
        </authorList>
    </citation>
    <scope>NUCLEOTIDE SEQUENCE</scope>
    <source>
        <strain evidence="2">TFB9207</strain>
    </source>
</reference>
<feature type="region of interest" description="Disordered" evidence="1">
    <location>
        <begin position="105"/>
        <end position="124"/>
    </location>
</feature>
<dbReference type="EMBL" id="MU807172">
    <property type="protein sequence ID" value="KAJ3831897.1"/>
    <property type="molecule type" value="Genomic_DNA"/>
</dbReference>
<comment type="caution">
    <text evidence="2">The sequence shown here is derived from an EMBL/GenBank/DDBJ whole genome shotgun (WGS) entry which is preliminary data.</text>
</comment>
<name>A0AA38U3X3_9AGAR</name>